<dbReference type="EMBL" id="JABXBU010000030">
    <property type="protein sequence ID" value="KAF8785039.1"/>
    <property type="molecule type" value="Genomic_DNA"/>
</dbReference>
<proteinExistence type="predicted"/>
<gene>
    <name evidence="3" type="ORF">HNY73_010635</name>
</gene>
<evidence type="ECO:0000313" key="3">
    <source>
        <dbReference type="EMBL" id="KAF8785039.1"/>
    </source>
</evidence>
<evidence type="ECO:0000259" key="2">
    <source>
        <dbReference type="Pfam" id="PF13843"/>
    </source>
</evidence>
<protein>
    <submittedName>
        <fullName evidence="3">PiggyBac transposable element-derived protein like</fullName>
    </submittedName>
</protein>
<dbReference type="Pfam" id="PF13843">
    <property type="entry name" value="DDE_Tnp_1_7"/>
    <property type="match status" value="1"/>
</dbReference>
<name>A0A8T0F6J2_ARGBR</name>
<dbReference type="PANTHER" id="PTHR46599:SF3">
    <property type="entry name" value="PIGGYBAC TRANSPOSABLE ELEMENT-DERIVED PROTEIN 4"/>
    <property type="match status" value="1"/>
</dbReference>
<organism evidence="3 4">
    <name type="scientific">Argiope bruennichi</name>
    <name type="common">Wasp spider</name>
    <name type="synonym">Aranea bruennichi</name>
    <dbReference type="NCBI Taxonomy" id="94029"/>
    <lineage>
        <taxon>Eukaryota</taxon>
        <taxon>Metazoa</taxon>
        <taxon>Ecdysozoa</taxon>
        <taxon>Arthropoda</taxon>
        <taxon>Chelicerata</taxon>
        <taxon>Arachnida</taxon>
        <taxon>Araneae</taxon>
        <taxon>Araneomorphae</taxon>
        <taxon>Entelegynae</taxon>
        <taxon>Araneoidea</taxon>
        <taxon>Araneidae</taxon>
        <taxon>Argiope</taxon>
    </lineage>
</organism>
<comment type="caution">
    <text evidence="3">The sequence shown here is derived from an EMBL/GenBank/DDBJ whole genome shotgun (WGS) entry which is preliminary data.</text>
</comment>
<accession>A0A8T0F6J2</accession>
<dbReference type="PANTHER" id="PTHR46599">
    <property type="entry name" value="PIGGYBAC TRANSPOSABLE ELEMENT-DERIVED PROTEIN 4"/>
    <property type="match status" value="1"/>
</dbReference>
<dbReference type="Proteomes" id="UP000807504">
    <property type="component" value="Unassembled WGS sequence"/>
</dbReference>
<reference evidence="3" key="2">
    <citation type="submission" date="2020-06" db="EMBL/GenBank/DDBJ databases">
        <authorList>
            <person name="Sheffer M."/>
        </authorList>
    </citation>
    <scope>NUCLEOTIDE SEQUENCE</scope>
</reference>
<dbReference type="AlphaFoldDB" id="A0A8T0F6J2"/>
<dbReference type="InterPro" id="IPR029526">
    <property type="entry name" value="PGBD"/>
</dbReference>
<reference evidence="3" key="1">
    <citation type="journal article" date="2020" name="bioRxiv">
        <title>Chromosome-level reference genome of the European wasp spider Argiope bruennichi: a resource for studies on range expansion and evolutionary adaptation.</title>
        <authorList>
            <person name="Sheffer M.M."/>
            <person name="Hoppe A."/>
            <person name="Krehenwinkel H."/>
            <person name="Uhl G."/>
            <person name="Kuss A.W."/>
            <person name="Jensen L."/>
            <person name="Jensen C."/>
            <person name="Gillespie R.G."/>
            <person name="Hoff K.J."/>
            <person name="Prost S."/>
        </authorList>
    </citation>
    <scope>NUCLEOTIDE SEQUENCE</scope>
</reference>
<sequence length="439" mass="50900">MDSEEYSDSDSSYSDFSSESDEDASLDDARDWCRLDEDNLGPSPPRFPFTANPGVKVEIHSSSPLEFFGIFFDDDIVSFIASETNRFAEDFIENNELTPSSRSHNWKDMDSSEIRVFLALLILQGILQKPIQKLYWSQIPYFYTPFFGQIMSERRFALLMKFLHFTNNATIDTSNHPQPGLRKIYEVYEALNRKFKSSYIPECEVTVDESLLLYKGRLVFKQYLPKKKSKFGVKFYQLCESSTGYIWNSLVYTGRDMPLWQNANNYSSTTNIVMTLMENLLGKGYCVTLDNFYTSPELAEILITNKTDVYGTLRSYRRGIPQEIKDRNIKKGEIIGFQKGKMCILKYMDKKPIHMLSTIHTIDFVEKCKRKKKSNGDIEEIKTKKPKAVLDYNRTMGGVDMADQCLSYYPTVRNQQKKVLQEDFQAIIEPERVECICTL</sequence>
<evidence type="ECO:0000256" key="1">
    <source>
        <dbReference type="SAM" id="MobiDB-lite"/>
    </source>
</evidence>
<feature type="domain" description="PiggyBac transposable element-derived protein" evidence="2">
    <location>
        <begin position="63"/>
        <end position="421"/>
    </location>
</feature>
<keyword evidence="4" id="KW-1185">Reference proteome</keyword>
<feature type="region of interest" description="Disordered" evidence="1">
    <location>
        <begin position="1"/>
        <end position="28"/>
    </location>
</feature>
<evidence type="ECO:0000313" key="4">
    <source>
        <dbReference type="Proteomes" id="UP000807504"/>
    </source>
</evidence>